<accession>A0A2T3IZN5</accession>
<keyword evidence="2" id="KW-1185">Reference proteome</keyword>
<dbReference type="AlphaFoldDB" id="A0A2T3IZN5"/>
<dbReference type="OrthoDB" id="5811240at2"/>
<evidence type="ECO:0000313" key="1">
    <source>
        <dbReference type="EMBL" id="PSU34143.1"/>
    </source>
</evidence>
<reference evidence="1 2" key="1">
    <citation type="submission" date="2018-03" db="EMBL/GenBank/DDBJ databases">
        <title>Whole genome sequencing of Histamine producing bacteria.</title>
        <authorList>
            <person name="Butler K."/>
        </authorList>
    </citation>
    <scope>NUCLEOTIDE SEQUENCE [LARGE SCALE GENOMIC DNA]</scope>
    <source>
        <strain evidence="1 2">JCM 13586</strain>
    </source>
</reference>
<gene>
    <name evidence="1" type="ORF">C9I99_09110</name>
</gene>
<sequence length="315" mass="35419">MSLEVDIHYIQIGDCSSSAIALGLSQDKRLMPKLINPTGNIEYHALPIIDCHGLPYQQRLLSILEQVYPKLGEDWLSAPVCILMPHYGDIEPSSHHALFASYCDFLPSLVKHPNCYLFPYGRSALLLAWRKIETLLNNDQFPDVWVLAIDSDPRLSTFLGEESQRLAEPSAGGVASDSVILARFRKNESGLKRHWFSYEVQTNSASGGSAVEALFRRYQQVCKQPVFQFYAPFNGTACLADEWVTAYHRLAPWVGTQTQVVMSGVLSGELGACTGLYNLLHLYARYQSGEFLYSTLQLEISEQLFRGAAMYTWHN</sequence>
<protein>
    <submittedName>
        <fullName evidence="1">Uncharacterized protein</fullName>
    </submittedName>
</protein>
<dbReference type="RefSeq" id="WP_107348571.1">
    <property type="nucleotide sequence ID" value="NZ_PYMH01000003.1"/>
</dbReference>
<dbReference type="EMBL" id="PYMH01000003">
    <property type="protein sequence ID" value="PSU34143.1"/>
    <property type="molecule type" value="Genomic_DNA"/>
</dbReference>
<name>A0A2T3IZN5_9GAMM</name>
<comment type="caution">
    <text evidence="1">The sequence shown here is derived from an EMBL/GenBank/DDBJ whole genome shotgun (WGS) entry which is preliminary data.</text>
</comment>
<evidence type="ECO:0000313" key="2">
    <source>
        <dbReference type="Proteomes" id="UP000241222"/>
    </source>
</evidence>
<organism evidence="1 2">
    <name type="scientific">Photobacterium lutimaris</name>
    <dbReference type="NCBI Taxonomy" id="388278"/>
    <lineage>
        <taxon>Bacteria</taxon>
        <taxon>Pseudomonadati</taxon>
        <taxon>Pseudomonadota</taxon>
        <taxon>Gammaproteobacteria</taxon>
        <taxon>Vibrionales</taxon>
        <taxon>Vibrionaceae</taxon>
        <taxon>Photobacterium</taxon>
    </lineage>
</organism>
<dbReference type="Proteomes" id="UP000241222">
    <property type="component" value="Unassembled WGS sequence"/>
</dbReference>
<proteinExistence type="predicted"/>